<reference evidence="2" key="1">
    <citation type="submission" date="2019-12" db="EMBL/GenBank/DDBJ databases">
        <title>Genome sequencing and annotation of Brassica cretica.</title>
        <authorList>
            <person name="Studholme D.J."/>
            <person name="Sarris P.F."/>
        </authorList>
    </citation>
    <scope>NUCLEOTIDE SEQUENCE</scope>
    <source>
        <strain evidence="2">PFS-001/15</strain>
        <tissue evidence="2">Leaf</tissue>
    </source>
</reference>
<evidence type="ECO:0000256" key="1">
    <source>
        <dbReference type="SAM" id="MobiDB-lite"/>
    </source>
</evidence>
<proteinExistence type="predicted"/>
<dbReference type="Proteomes" id="UP000712281">
    <property type="component" value="Unassembled WGS sequence"/>
</dbReference>
<evidence type="ECO:0000313" key="2">
    <source>
        <dbReference type="EMBL" id="KAF2567751.1"/>
    </source>
</evidence>
<evidence type="ECO:0000313" key="3">
    <source>
        <dbReference type="Proteomes" id="UP000712281"/>
    </source>
</evidence>
<feature type="compositionally biased region" description="Low complexity" evidence="1">
    <location>
        <begin position="1"/>
        <end position="13"/>
    </location>
</feature>
<comment type="caution">
    <text evidence="2">The sequence shown here is derived from an EMBL/GenBank/DDBJ whole genome shotgun (WGS) entry which is preliminary data.</text>
</comment>
<dbReference type="AlphaFoldDB" id="A0A8S9ID29"/>
<organism evidence="2 3">
    <name type="scientific">Brassica cretica</name>
    <name type="common">Mustard</name>
    <dbReference type="NCBI Taxonomy" id="69181"/>
    <lineage>
        <taxon>Eukaryota</taxon>
        <taxon>Viridiplantae</taxon>
        <taxon>Streptophyta</taxon>
        <taxon>Embryophyta</taxon>
        <taxon>Tracheophyta</taxon>
        <taxon>Spermatophyta</taxon>
        <taxon>Magnoliopsida</taxon>
        <taxon>eudicotyledons</taxon>
        <taxon>Gunneridae</taxon>
        <taxon>Pentapetalae</taxon>
        <taxon>rosids</taxon>
        <taxon>malvids</taxon>
        <taxon>Brassicales</taxon>
        <taxon>Brassicaceae</taxon>
        <taxon>Brassiceae</taxon>
        <taxon>Brassica</taxon>
    </lineage>
</organism>
<dbReference type="EMBL" id="QGKW02001911">
    <property type="protein sequence ID" value="KAF2567751.1"/>
    <property type="molecule type" value="Genomic_DNA"/>
</dbReference>
<gene>
    <name evidence="2" type="ORF">F2Q68_00026579</name>
</gene>
<feature type="region of interest" description="Disordered" evidence="1">
    <location>
        <begin position="1"/>
        <end position="25"/>
    </location>
</feature>
<accession>A0A8S9ID29</accession>
<sequence length="178" mass="19798">MLLLSLYSRSRSSSPDEPTELDGEHNHTTVQLAGELTGAMVELAGRVQPHEGSALQLVAFVLDSLVVVVVKFWVIGETTQVISRVQGMKSRTTFYFSDLFDEEVFFIEKTSSSKSSGQCIDLFDEEVFFIEKTSSSKSSGQCIGSLPGENFYRSLLKVFPKSSQCRKMSAWVTFAIEK</sequence>
<protein>
    <submittedName>
        <fullName evidence="2">Uncharacterized protein</fullName>
    </submittedName>
</protein>
<name>A0A8S9ID29_BRACR</name>